<reference evidence="4 5" key="1">
    <citation type="submission" date="2023-04" db="EMBL/GenBank/DDBJ databases">
        <title>A novel bacteria isolated from coastal sediment.</title>
        <authorList>
            <person name="Liu X.-J."/>
            <person name="Du Z.-J."/>
        </authorList>
    </citation>
    <scope>NUCLEOTIDE SEQUENCE [LARGE SCALE GENOMIC DNA]</scope>
    <source>
        <strain evidence="4 5">SDUM461003</strain>
    </source>
</reference>
<keyword evidence="5" id="KW-1185">Reference proteome</keyword>
<feature type="domain" description="DUF1731" evidence="3">
    <location>
        <begin position="257"/>
        <end position="303"/>
    </location>
</feature>
<feature type="domain" description="NAD-dependent epimerase/dehydratase" evidence="2">
    <location>
        <begin position="17"/>
        <end position="221"/>
    </location>
</feature>
<dbReference type="InterPro" id="IPR010099">
    <property type="entry name" value="SDR39U1"/>
</dbReference>
<dbReference type="SUPFAM" id="SSF51735">
    <property type="entry name" value="NAD(P)-binding Rossmann-fold domains"/>
    <property type="match status" value="1"/>
</dbReference>
<evidence type="ECO:0000313" key="5">
    <source>
        <dbReference type="Proteomes" id="UP001225316"/>
    </source>
</evidence>
<comment type="similarity">
    <text evidence="1">Belongs to the NAD(P)-dependent epimerase/dehydratase family. SDR39U1 subfamily.</text>
</comment>
<name>A0ABU1AX42_9BACT</name>
<protein>
    <submittedName>
        <fullName evidence="4">TIGR01777 family oxidoreductase</fullName>
    </submittedName>
</protein>
<dbReference type="InterPro" id="IPR013549">
    <property type="entry name" value="DUF1731"/>
</dbReference>
<dbReference type="RefSeq" id="WP_308950139.1">
    <property type="nucleotide sequence ID" value="NZ_JARXHW010000020.1"/>
</dbReference>
<dbReference type="Proteomes" id="UP001225316">
    <property type="component" value="Unassembled WGS sequence"/>
</dbReference>
<dbReference type="InterPro" id="IPR001509">
    <property type="entry name" value="Epimerase_deHydtase"/>
</dbReference>
<dbReference type="Gene3D" id="3.40.50.720">
    <property type="entry name" value="NAD(P)-binding Rossmann-like Domain"/>
    <property type="match status" value="1"/>
</dbReference>
<evidence type="ECO:0000259" key="3">
    <source>
        <dbReference type="Pfam" id="PF08338"/>
    </source>
</evidence>
<evidence type="ECO:0000259" key="2">
    <source>
        <dbReference type="Pfam" id="PF01370"/>
    </source>
</evidence>
<accession>A0ABU1AX42</accession>
<dbReference type="Pfam" id="PF08338">
    <property type="entry name" value="DUF1731"/>
    <property type="match status" value="1"/>
</dbReference>
<dbReference type="PANTHER" id="PTHR11092:SF0">
    <property type="entry name" value="EPIMERASE FAMILY PROTEIN SDR39U1"/>
    <property type="match status" value="1"/>
</dbReference>
<sequence>MALESTSPPTIAPALSILVSGASGLVGQALCEKLQSRGHRVRRLSRSERGDVQWDVAAGQLDTAALVGVDVVVHLAGESVVQRWSSAAKERILRSRVASAHLLVDAILEQAQRPAFISASGISYYGADLDDWVDESSPMGDGFLAEVVREWEAAASALTDAGVRTAFLRTGIVLSRQGGALAKMLPAFKCGVGGRIGDGQQRMSWISLPDLVDAYVFAVESRSVRGVINAVAPEPVTNSEFTEKLGKVLGRPTILPVPAVVVKMLFGQMGEETVLSNLRVRPQRLTELGFEWQQPKLEHALRAAFDAAQS</sequence>
<organism evidence="4 5">
    <name type="scientific">Thalassobacterium maritimum</name>
    <dbReference type="NCBI Taxonomy" id="3041265"/>
    <lineage>
        <taxon>Bacteria</taxon>
        <taxon>Pseudomonadati</taxon>
        <taxon>Verrucomicrobiota</taxon>
        <taxon>Opitutia</taxon>
        <taxon>Puniceicoccales</taxon>
        <taxon>Coraliomargaritaceae</taxon>
        <taxon>Thalassobacterium</taxon>
    </lineage>
</organism>
<comment type="caution">
    <text evidence="4">The sequence shown here is derived from an EMBL/GenBank/DDBJ whole genome shotgun (WGS) entry which is preliminary data.</text>
</comment>
<dbReference type="Pfam" id="PF01370">
    <property type="entry name" value="Epimerase"/>
    <property type="match status" value="1"/>
</dbReference>
<evidence type="ECO:0000313" key="4">
    <source>
        <dbReference type="EMBL" id="MDQ8207834.1"/>
    </source>
</evidence>
<dbReference type="EMBL" id="JARXHW010000020">
    <property type="protein sequence ID" value="MDQ8207834.1"/>
    <property type="molecule type" value="Genomic_DNA"/>
</dbReference>
<dbReference type="PANTHER" id="PTHR11092">
    <property type="entry name" value="SUGAR NUCLEOTIDE EPIMERASE RELATED"/>
    <property type="match status" value="1"/>
</dbReference>
<dbReference type="InterPro" id="IPR036291">
    <property type="entry name" value="NAD(P)-bd_dom_sf"/>
</dbReference>
<evidence type="ECO:0000256" key="1">
    <source>
        <dbReference type="ARBA" id="ARBA00009353"/>
    </source>
</evidence>
<dbReference type="NCBIfam" id="TIGR01777">
    <property type="entry name" value="yfcH"/>
    <property type="match status" value="1"/>
</dbReference>
<gene>
    <name evidence="4" type="ORF">QEH52_09950</name>
</gene>
<proteinExistence type="inferred from homology"/>